<feature type="transmembrane region" description="Helical" evidence="8">
    <location>
        <begin position="184"/>
        <end position="205"/>
    </location>
</feature>
<evidence type="ECO:0000313" key="11">
    <source>
        <dbReference type="RefSeq" id="XP_054829089.1"/>
    </source>
</evidence>
<dbReference type="InterPro" id="IPR030395">
    <property type="entry name" value="GP_PDE_dom"/>
</dbReference>
<dbReference type="Pfam" id="PF03009">
    <property type="entry name" value="GDPD"/>
    <property type="match status" value="1"/>
</dbReference>
<comment type="subcellular location">
    <subcellularLocation>
        <location evidence="1">Membrane</location>
        <topology evidence="1">Multi-pass membrane protein</topology>
    </subcellularLocation>
</comment>
<accession>A0AA97J0Y7</accession>
<dbReference type="GO" id="GO:0016020">
    <property type="term" value="C:membrane"/>
    <property type="evidence" value="ECO:0007669"/>
    <property type="project" value="UniProtKB-SubCell"/>
</dbReference>
<dbReference type="InterPro" id="IPR017946">
    <property type="entry name" value="PLC-like_Pdiesterase_TIM-brl"/>
</dbReference>
<gene>
    <name evidence="11" type="primary">LOC129325461</name>
</gene>
<keyword evidence="6 8" id="KW-0472">Membrane</keyword>
<dbReference type="Gene3D" id="3.20.20.190">
    <property type="entry name" value="Phosphatidylinositol (PI) phosphodiesterase"/>
    <property type="match status" value="1"/>
</dbReference>
<evidence type="ECO:0000256" key="4">
    <source>
        <dbReference type="ARBA" id="ARBA00022801"/>
    </source>
</evidence>
<feature type="transmembrane region" description="Helical" evidence="8">
    <location>
        <begin position="524"/>
        <end position="546"/>
    </location>
</feature>
<feature type="transmembrane region" description="Helical" evidence="8">
    <location>
        <begin position="65"/>
        <end position="85"/>
    </location>
</feature>
<evidence type="ECO:0000256" key="1">
    <source>
        <dbReference type="ARBA" id="ARBA00004141"/>
    </source>
</evidence>
<dbReference type="GO" id="GO:0008889">
    <property type="term" value="F:glycerophosphodiester phosphodiesterase activity"/>
    <property type="evidence" value="ECO:0007669"/>
    <property type="project" value="TreeGrafter"/>
</dbReference>
<dbReference type="AlphaFoldDB" id="A0AA97J0Y7"/>
<dbReference type="RefSeq" id="XP_054829089.1">
    <property type="nucleotide sequence ID" value="XM_054973114.1"/>
</dbReference>
<sequence>MDSANITIKKGKLGKLKVVRQHLLQHYEHQPLISCLAGLYSCRWRRYQRQKIEPGDWCCTKRECAFYPVLVATFCFSFVFVYLWGEAKNDYNNFDWFSYINLGIWFHWCIVLLVLAAVSFSYILLLLILAMCLVSEGQQLYLHWCHKMGTVFVLILSVSVLVTITLMWNVQWRTVILSMQFTAPFLHVVALVCMILVSWPVALYTFRLNKKGTVTPVMILVPYLALLIFLFFIPLGMYSPCVREEGTLGPKPALIGHRGAPMVAPENTHMAFVKTIEYGGDGLETDVRISYDGVPFLMHDKTLTRTTNLWEVQPEIADKTAEMFTWDMLKTLNSGKWFFESKPFYTMPAISYNDRKWAEEQSIYKLSDFLKLADQHNKLVLFDFNRPQEHHPYRDSWIRRVLEVILNESKIKPHLVLWLENIDRLFVQSVAPGFRQTFGRKAPLEELQRDKIVKLNLDYREMSSEDIRKYAEANITTNFYVISEPWLFSLAWCAGAHSVTTNAVHTLGSVTKPFFLITPRDYKIMWILTDIFSAILISLVFLLHWWREKGTSCDSGSTDTLTSGAYSMFGTKLNTMPTVA</sequence>
<evidence type="ECO:0000256" key="8">
    <source>
        <dbReference type="SAM" id="Phobius"/>
    </source>
</evidence>
<organism evidence="10 11">
    <name type="scientific">Eublepharis macularius</name>
    <name type="common">Leopard gecko</name>
    <name type="synonym">Cyrtodactylus macularius</name>
    <dbReference type="NCBI Taxonomy" id="481883"/>
    <lineage>
        <taxon>Eukaryota</taxon>
        <taxon>Metazoa</taxon>
        <taxon>Chordata</taxon>
        <taxon>Craniata</taxon>
        <taxon>Vertebrata</taxon>
        <taxon>Euteleostomi</taxon>
        <taxon>Lepidosauria</taxon>
        <taxon>Squamata</taxon>
        <taxon>Bifurcata</taxon>
        <taxon>Gekkota</taxon>
        <taxon>Eublepharidae</taxon>
        <taxon>Eublepharinae</taxon>
        <taxon>Eublepharis</taxon>
    </lineage>
</organism>
<proteinExistence type="inferred from homology"/>
<keyword evidence="3 8" id="KW-0812">Transmembrane</keyword>
<dbReference type="SUPFAM" id="SSF51695">
    <property type="entry name" value="PLC-like phosphodiesterases"/>
    <property type="match status" value="1"/>
</dbReference>
<evidence type="ECO:0000256" key="2">
    <source>
        <dbReference type="ARBA" id="ARBA00007277"/>
    </source>
</evidence>
<evidence type="ECO:0000256" key="7">
    <source>
        <dbReference type="ARBA" id="ARBA00023180"/>
    </source>
</evidence>
<dbReference type="GO" id="GO:0006629">
    <property type="term" value="P:lipid metabolic process"/>
    <property type="evidence" value="ECO:0007669"/>
    <property type="project" value="InterPro"/>
</dbReference>
<evidence type="ECO:0000256" key="6">
    <source>
        <dbReference type="ARBA" id="ARBA00023136"/>
    </source>
</evidence>
<keyword evidence="5 8" id="KW-1133">Transmembrane helix</keyword>
<evidence type="ECO:0000256" key="3">
    <source>
        <dbReference type="ARBA" id="ARBA00022692"/>
    </source>
</evidence>
<dbReference type="GeneID" id="129325461"/>
<feature type="domain" description="GP-PDE" evidence="9">
    <location>
        <begin position="252"/>
        <end position="511"/>
    </location>
</feature>
<comment type="similarity">
    <text evidence="2">Belongs to the glycerophosphoryl diester phosphodiesterase family.</text>
</comment>
<keyword evidence="10" id="KW-1185">Reference proteome</keyword>
<reference evidence="11" key="1">
    <citation type="submission" date="2025-08" db="UniProtKB">
        <authorList>
            <consortium name="RefSeq"/>
        </authorList>
    </citation>
    <scope>IDENTIFICATION</scope>
    <source>
        <tissue evidence="11">Blood</tissue>
    </source>
</reference>
<feature type="transmembrane region" description="Helical" evidence="8">
    <location>
        <begin position="217"/>
        <end position="238"/>
    </location>
</feature>
<feature type="transmembrane region" description="Helical" evidence="8">
    <location>
        <begin position="105"/>
        <end position="130"/>
    </location>
</feature>
<feature type="transmembrane region" description="Helical" evidence="8">
    <location>
        <begin position="151"/>
        <end position="172"/>
    </location>
</feature>
<dbReference type="PANTHER" id="PTHR23344">
    <property type="entry name" value="GLYCEROPHOSPHORYL DIESTER PHOSPHODIESTERASE"/>
    <property type="match status" value="1"/>
</dbReference>
<dbReference type="PANTHER" id="PTHR23344:SF13">
    <property type="entry name" value="GLYCEROPHOSPHODIESTER PHOSPHODIESTERASE DOMAIN-CONTAINING PROTEIN 4"/>
    <property type="match status" value="1"/>
</dbReference>
<keyword evidence="7" id="KW-0325">Glycoprotein</keyword>
<dbReference type="Proteomes" id="UP001190640">
    <property type="component" value="Chromosome 3"/>
</dbReference>
<dbReference type="PROSITE" id="PS51704">
    <property type="entry name" value="GP_PDE"/>
    <property type="match status" value="1"/>
</dbReference>
<evidence type="ECO:0000259" key="9">
    <source>
        <dbReference type="PROSITE" id="PS51704"/>
    </source>
</evidence>
<protein>
    <submittedName>
        <fullName evidence="11">Glycerophosphodiester phosphodiesterase domain-containing protein 5-like isoform X1</fullName>
    </submittedName>
</protein>
<name>A0AA97J0Y7_EUBMA</name>
<keyword evidence="4" id="KW-0378">Hydrolase</keyword>
<evidence type="ECO:0000256" key="5">
    <source>
        <dbReference type="ARBA" id="ARBA00022989"/>
    </source>
</evidence>
<dbReference type="KEGG" id="emc:129325461"/>
<evidence type="ECO:0000313" key="10">
    <source>
        <dbReference type="Proteomes" id="UP001190640"/>
    </source>
</evidence>